<dbReference type="SUPFAM" id="SSF141673">
    <property type="entry name" value="MOSC N-terminal domain-like"/>
    <property type="match status" value="1"/>
</dbReference>
<protein>
    <submittedName>
        <fullName evidence="2">MOSC N-terminal beta barrel domain-containing protein</fullName>
    </submittedName>
</protein>
<reference evidence="2 3" key="1">
    <citation type="submission" date="2020-08" db="EMBL/GenBank/DDBJ databases">
        <title>Paraeoetvoesia sp. YC-7-48 draft genome sequence.</title>
        <authorList>
            <person name="Yao L."/>
        </authorList>
    </citation>
    <scope>NUCLEOTIDE SEQUENCE [LARGE SCALE GENOMIC DNA]</scope>
    <source>
        <strain evidence="3">YC-7-48</strain>
    </source>
</reference>
<dbReference type="Proteomes" id="UP000545386">
    <property type="component" value="Unassembled WGS sequence"/>
</dbReference>
<accession>A0A842HRV9</accession>
<evidence type="ECO:0000313" key="2">
    <source>
        <dbReference type="EMBL" id="MBC2770916.1"/>
    </source>
</evidence>
<feature type="domain" description="Molybdenum cofactor sulfurase middle" evidence="1">
    <location>
        <begin position="27"/>
        <end position="111"/>
    </location>
</feature>
<sequence length="129" mass="14312">MSTINEYYPVAGCAPLNDVDAAPYHLRWAITDDAGQILLADHCKMLTEISVTLSFGYLVMRAPGMLRMDIPLDVIEDDESVVRQAHLGQQPVRVVDEGDLAAAWVSNFLGQKSRLVKIHPDAPALRWPE</sequence>
<dbReference type="RefSeq" id="WP_185780571.1">
    <property type="nucleotide sequence ID" value="NZ_JACJUU010000014.1"/>
</dbReference>
<dbReference type="EMBL" id="JACJUU010000014">
    <property type="protein sequence ID" value="MBC2770916.1"/>
    <property type="molecule type" value="Genomic_DNA"/>
</dbReference>
<organism evidence="2 3">
    <name type="scientific">Pusillimonas minor</name>
    <dbReference type="NCBI Taxonomy" id="2697024"/>
    <lineage>
        <taxon>Bacteria</taxon>
        <taxon>Pseudomonadati</taxon>
        <taxon>Pseudomonadota</taxon>
        <taxon>Betaproteobacteria</taxon>
        <taxon>Burkholderiales</taxon>
        <taxon>Alcaligenaceae</taxon>
        <taxon>Pusillimonas</taxon>
    </lineage>
</organism>
<name>A0A842HRV9_9BURK</name>
<proteinExistence type="predicted"/>
<evidence type="ECO:0000259" key="1">
    <source>
        <dbReference type="Pfam" id="PF03476"/>
    </source>
</evidence>
<gene>
    <name evidence="2" type="ORF">GTU67_13460</name>
</gene>
<keyword evidence="3" id="KW-1185">Reference proteome</keyword>
<evidence type="ECO:0000313" key="3">
    <source>
        <dbReference type="Proteomes" id="UP000545386"/>
    </source>
</evidence>
<dbReference type="AlphaFoldDB" id="A0A842HRV9"/>
<dbReference type="InterPro" id="IPR005303">
    <property type="entry name" value="MOCOS_middle"/>
</dbReference>
<dbReference type="Pfam" id="PF03476">
    <property type="entry name" value="MOSC_N"/>
    <property type="match status" value="1"/>
</dbReference>
<comment type="caution">
    <text evidence="2">The sequence shown here is derived from an EMBL/GenBank/DDBJ whole genome shotgun (WGS) entry which is preliminary data.</text>
</comment>